<gene>
    <name evidence="1" type="ORF">HLH48_04050</name>
</gene>
<sequence length="105" mass="10302">MAVVAKNLQPGVMLTSSAVAVVTAGAGATVITNAVLSNPTAAAVDVTIQIQRSGGSALDVVPSRAIQANDTDLLPELTGRVLASGDQILASGAGLVCIVDGYALS</sequence>
<organism evidence="1 2">
    <name type="scientific">Gluconacetobacter sacchari</name>
    <dbReference type="NCBI Taxonomy" id="92759"/>
    <lineage>
        <taxon>Bacteria</taxon>
        <taxon>Pseudomonadati</taxon>
        <taxon>Pseudomonadota</taxon>
        <taxon>Alphaproteobacteria</taxon>
        <taxon>Acetobacterales</taxon>
        <taxon>Acetobacteraceae</taxon>
        <taxon>Gluconacetobacter</taxon>
    </lineage>
</organism>
<accession>A0A7W4NKC7</accession>
<dbReference type="EMBL" id="JABEQJ010000003">
    <property type="protein sequence ID" value="MBB2159356.1"/>
    <property type="molecule type" value="Genomic_DNA"/>
</dbReference>
<dbReference type="Proteomes" id="UP000589085">
    <property type="component" value="Unassembled WGS sequence"/>
</dbReference>
<name>A0A7W4NKC7_9PROT</name>
<evidence type="ECO:0000313" key="1">
    <source>
        <dbReference type="EMBL" id="MBB2159356.1"/>
    </source>
</evidence>
<evidence type="ECO:0000313" key="2">
    <source>
        <dbReference type="Proteomes" id="UP000589085"/>
    </source>
</evidence>
<proteinExistence type="predicted"/>
<dbReference type="AlphaFoldDB" id="A0A7W4NKC7"/>
<protein>
    <submittedName>
        <fullName evidence="1">Uncharacterized protein</fullName>
    </submittedName>
</protein>
<dbReference type="RefSeq" id="WP_182996214.1">
    <property type="nucleotide sequence ID" value="NZ_JABEQJ010000003.1"/>
</dbReference>
<comment type="caution">
    <text evidence="1">The sequence shown here is derived from an EMBL/GenBank/DDBJ whole genome shotgun (WGS) entry which is preliminary data.</text>
</comment>
<reference evidence="1 2" key="1">
    <citation type="submission" date="2020-04" db="EMBL/GenBank/DDBJ databases">
        <title>Description of novel Gluconacetobacter.</title>
        <authorList>
            <person name="Sombolestani A."/>
        </authorList>
    </citation>
    <scope>NUCLEOTIDE SEQUENCE [LARGE SCALE GENOMIC DNA]</scope>
    <source>
        <strain evidence="1 2">LMG 19747</strain>
    </source>
</reference>